<evidence type="ECO:0000313" key="2">
    <source>
        <dbReference type="Proteomes" id="UP001189624"/>
    </source>
</evidence>
<keyword evidence="2" id="KW-1185">Reference proteome</keyword>
<protein>
    <submittedName>
        <fullName evidence="1">Uncharacterized protein</fullName>
    </submittedName>
</protein>
<dbReference type="EMBL" id="OY731400">
    <property type="protein sequence ID" value="CAJ1942763.1"/>
    <property type="molecule type" value="Genomic_DNA"/>
</dbReference>
<evidence type="ECO:0000313" key="1">
    <source>
        <dbReference type="EMBL" id="CAJ1942763.1"/>
    </source>
</evidence>
<dbReference type="Gramene" id="rna-AYBTSS11_LOCUS11008">
    <property type="protein sequence ID" value="CAJ1942763.1"/>
    <property type="gene ID" value="gene-AYBTSS11_LOCUS11008"/>
</dbReference>
<dbReference type="AlphaFoldDB" id="A0AA86SK96"/>
<sequence>MRCYDCFSNSTSKRSCHTTWMKHSLGIRIKVEHEGSCSCYQGFQALEIGGLNLEDAGCDNGDDNEVEYSEEEVSLKHKTKKLQRLLVKVNKRNQKPDNVEMIERVKSATMCNTGFKSVFA</sequence>
<dbReference type="Proteomes" id="UP001189624">
    <property type="component" value="Chromosome 3"/>
</dbReference>
<accession>A0AA86SK96</accession>
<organism evidence="1 2">
    <name type="scientific">Sphenostylis stenocarpa</name>
    <dbReference type="NCBI Taxonomy" id="92480"/>
    <lineage>
        <taxon>Eukaryota</taxon>
        <taxon>Viridiplantae</taxon>
        <taxon>Streptophyta</taxon>
        <taxon>Embryophyta</taxon>
        <taxon>Tracheophyta</taxon>
        <taxon>Spermatophyta</taxon>
        <taxon>Magnoliopsida</taxon>
        <taxon>eudicotyledons</taxon>
        <taxon>Gunneridae</taxon>
        <taxon>Pentapetalae</taxon>
        <taxon>rosids</taxon>
        <taxon>fabids</taxon>
        <taxon>Fabales</taxon>
        <taxon>Fabaceae</taxon>
        <taxon>Papilionoideae</taxon>
        <taxon>50 kb inversion clade</taxon>
        <taxon>NPAAA clade</taxon>
        <taxon>indigoferoid/millettioid clade</taxon>
        <taxon>Phaseoleae</taxon>
        <taxon>Sphenostylis</taxon>
    </lineage>
</organism>
<name>A0AA86SK96_9FABA</name>
<proteinExistence type="predicted"/>
<gene>
    <name evidence="1" type="ORF">AYBTSS11_LOCUS11008</name>
</gene>
<reference evidence="1" key="1">
    <citation type="submission" date="2023-10" db="EMBL/GenBank/DDBJ databases">
        <authorList>
            <person name="Domelevo Entfellner J.-B."/>
        </authorList>
    </citation>
    <scope>NUCLEOTIDE SEQUENCE</scope>
</reference>